<dbReference type="AlphaFoldDB" id="A0A561BVA3"/>
<name>A0A561BVA3_9ACTN</name>
<evidence type="ECO:0008006" key="4">
    <source>
        <dbReference type="Google" id="ProtNLM"/>
    </source>
</evidence>
<accession>A0A561BVA3</accession>
<evidence type="ECO:0000313" key="3">
    <source>
        <dbReference type="Proteomes" id="UP000318380"/>
    </source>
</evidence>
<evidence type="ECO:0000313" key="2">
    <source>
        <dbReference type="EMBL" id="TWD82751.1"/>
    </source>
</evidence>
<proteinExistence type="predicted"/>
<keyword evidence="1" id="KW-0472">Membrane</keyword>
<organism evidence="2 3">
    <name type="scientific">Kribbella amoyensis</name>
    <dbReference type="NCBI Taxonomy" id="996641"/>
    <lineage>
        <taxon>Bacteria</taxon>
        <taxon>Bacillati</taxon>
        <taxon>Actinomycetota</taxon>
        <taxon>Actinomycetes</taxon>
        <taxon>Propionibacteriales</taxon>
        <taxon>Kribbellaceae</taxon>
        <taxon>Kribbella</taxon>
    </lineage>
</organism>
<gene>
    <name evidence="2" type="ORF">FB561_3891</name>
</gene>
<feature type="transmembrane region" description="Helical" evidence="1">
    <location>
        <begin position="49"/>
        <end position="70"/>
    </location>
</feature>
<dbReference type="Proteomes" id="UP000318380">
    <property type="component" value="Unassembled WGS sequence"/>
</dbReference>
<dbReference type="OrthoDB" id="5125307at2"/>
<keyword evidence="1" id="KW-0812">Transmembrane</keyword>
<reference evidence="2 3" key="1">
    <citation type="submission" date="2019-06" db="EMBL/GenBank/DDBJ databases">
        <title>Sequencing the genomes of 1000 actinobacteria strains.</title>
        <authorList>
            <person name="Klenk H.-P."/>
        </authorList>
    </citation>
    <scope>NUCLEOTIDE SEQUENCE [LARGE SCALE GENOMIC DNA]</scope>
    <source>
        <strain evidence="2 3">DSM 24683</strain>
    </source>
</reference>
<protein>
    <recommendedName>
        <fullName evidence="4">DUF5652 domain-containing protein</fullName>
    </recommendedName>
</protein>
<keyword evidence="3" id="KW-1185">Reference proteome</keyword>
<dbReference type="RefSeq" id="WP_145808566.1">
    <property type="nucleotide sequence ID" value="NZ_VIVK01000001.1"/>
</dbReference>
<evidence type="ECO:0000256" key="1">
    <source>
        <dbReference type="SAM" id="Phobius"/>
    </source>
</evidence>
<sequence length="77" mass="8242">MGRKAWGELSPQEQKLAVAGGAVDGVLRLIALVDLKRRSAGEVRGSRGVWAISVGLVNSMGLVPIAYFLFGRRKAHP</sequence>
<keyword evidence="1" id="KW-1133">Transmembrane helix</keyword>
<dbReference type="EMBL" id="VIVK01000001">
    <property type="protein sequence ID" value="TWD82751.1"/>
    <property type="molecule type" value="Genomic_DNA"/>
</dbReference>
<comment type="caution">
    <text evidence="2">The sequence shown here is derived from an EMBL/GenBank/DDBJ whole genome shotgun (WGS) entry which is preliminary data.</text>
</comment>